<dbReference type="EMBL" id="JAEUBF010001113">
    <property type="protein sequence ID" value="KAH3672779.1"/>
    <property type="molecule type" value="Genomic_DNA"/>
</dbReference>
<feature type="region of interest" description="Disordered" evidence="1">
    <location>
        <begin position="1"/>
        <end position="45"/>
    </location>
</feature>
<evidence type="ECO:0000256" key="1">
    <source>
        <dbReference type="SAM" id="MobiDB-lite"/>
    </source>
</evidence>
<dbReference type="Proteomes" id="UP000769528">
    <property type="component" value="Unassembled WGS sequence"/>
</dbReference>
<feature type="compositionally biased region" description="Polar residues" evidence="1">
    <location>
        <begin position="36"/>
        <end position="45"/>
    </location>
</feature>
<dbReference type="AlphaFoldDB" id="A0A9P8PK49"/>
<accession>A0A9P8PK49</accession>
<comment type="caution">
    <text evidence="2">The sequence shown here is derived from an EMBL/GenBank/DDBJ whole genome shotgun (WGS) entry which is preliminary data.</text>
</comment>
<keyword evidence="3" id="KW-1185">Reference proteome</keyword>
<evidence type="ECO:0000313" key="2">
    <source>
        <dbReference type="EMBL" id="KAH3672779.1"/>
    </source>
</evidence>
<protein>
    <submittedName>
        <fullName evidence="2">Uncharacterized protein</fullName>
    </submittedName>
</protein>
<feature type="region of interest" description="Disordered" evidence="1">
    <location>
        <begin position="336"/>
        <end position="366"/>
    </location>
</feature>
<feature type="compositionally biased region" description="Polar residues" evidence="1">
    <location>
        <begin position="8"/>
        <end position="23"/>
    </location>
</feature>
<proteinExistence type="predicted"/>
<sequence length="449" mass="52350">MSDIQIAENPTGNTTIRTKTSGDTDPIDQTYDHSSENLNTGTPSNDQLIQQIQNSEFGSANIHNRIDDNLQHDIQFTKSNHQQIDDQIHQYHSQEIDKRPTKKRKNDYNVKKCTRCRVKRSNEPIEQLNKYATCTNCRTKRKVVKNPIDTTLPNTYTDYNAFLNKISTNSTHDIFEHRYKGYSDESLFKRYTLTDNIDSHTYQAVGKQVTDYYINPLMESTGFRFPVRDYHKGGLKDKKLTFMFICSQDRERQRKSKVQNEKISSNNKLKTEYCDSKITLSYSLIDGLVQILYNHKSHPPYVWKRMILKNNGYTTSNHKQSRDQNHQLEHEIGNQNEHQHQNSHTQSHQHQHAQQSQQLQPHHQQESIMTNNDHRELMVDVQTLANFNNLQYQQYQLIKPLENSNQLTDEQRDANTVAVAMAAASQQSKHESPTTVENIDKELIGLSEQ</sequence>
<reference evidence="2" key="2">
    <citation type="submission" date="2021-01" db="EMBL/GenBank/DDBJ databases">
        <authorList>
            <person name="Schikora-Tamarit M.A."/>
        </authorList>
    </citation>
    <scope>NUCLEOTIDE SEQUENCE</scope>
    <source>
        <strain evidence="2">CBS6341</strain>
    </source>
</reference>
<name>A0A9P8PK49_9ASCO</name>
<gene>
    <name evidence="2" type="ORF">WICMUC_004185</name>
</gene>
<organism evidence="2 3">
    <name type="scientific">Wickerhamomyces mucosus</name>
    <dbReference type="NCBI Taxonomy" id="1378264"/>
    <lineage>
        <taxon>Eukaryota</taxon>
        <taxon>Fungi</taxon>
        <taxon>Dikarya</taxon>
        <taxon>Ascomycota</taxon>
        <taxon>Saccharomycotina</taxon>
        <taxon>Saccharomycetes</taxon>
        <taxon>Phaffomycetales</taxon>
        <taxon>Wickerhamomycetaceae</taxon>
        <taxon>Wickerhamomyces</taxon>
    </lineage>
</organism>
<evidence type="ECO:0000313" key="3">
    <source>
        <dbReference type="Proteomes" id="UP000769528"/>
    </source>
</evidence>
<feature type="compositionally biased region" description="Low complexity" evidence="1">
    <location>
        <begin position="342"/>
        <end position="362"/>
    </location>
</feature>
<reference evidence="2" key="1">
    <citation type="journal article" date="2021" name="Open Biol.">
        <title>Shared evolutionary footprints suggest mitochondrial oxidative damage underlies multiple complex I losses in fungi.</title>
        <authorList>
            <person name="Schikora-Tamarit M.A."/>
            <person name="Marcet-Houben M."/>
            <person name="Nosek J."/>
            <person name="Gabaldon T."/>
        </authorList>
    </citation>
    <scope>NUCLEOTIDE SEQUENCE</scope>
    <source>
        <strain evidence="2">CBS6341</strain>
    </source>
</reference>
<dbReference type="OrthoDB" id="3980607at2759"/>